<dbReference type="Pfam" id="PF16220">
    <property type="entry name" value="DUF4880"/>
    <property type="match status" value="1"/>
</dbReference>
<protein>
    <recommendedName>
        <fullName evidence="1">FecR N-terminal domain-containing protein</fullName>
    </recommendedName>
</protein>
<dbReference type="EMBL" id="CP007782">
    <property type="protein sequence ID" value="AIO30602.1"/>
    <property type="molecule type" value="Genomic_DNA"/>
</dbReference>
<proteinExistence type="predicted"/>
<dbReference type="AlphaFoldDB" id="A0AAN0RMT9"/>
<accession>A0AAN0RMT9</accession>
<keyword evidence="3" id="KW-1185">Reference proteome</keyword>
<name>A0AAN0RMT9_9BURK</name>
<feature type="domain" description="FecR N-terminal" evidence="1">
    <location>
        <begin position="48"/>
        <end position="81"/>
    </location>
</feature>
<evidence type="ECO:0000313" key="3">
    <source>
        <dbReference type="Proteomes" id="UP000029413"/>
    </source>
</evidence>
<gene>
    <name evidence="2" type="ORF">DM39_7159</name>
</gene>
<dbReference type="KEGG" id="bcen:DM39_7159"/>
<dbReference type="InterPro" id="IPR032623">
    <property type="entry name" value="FecR_N"/>
</dbReference>
<organism evidence="2 3">
    <name type="scientific">Burkholderia cenocepacia</name>
    <dbReference type="NCBI Taxonomy" id="95486"/>
    <lineage>
        <taxon>Bacteria</taxon>
        <taxon>Pseudomonadati</taxon>
        <taxon>Pseudomonadota</taxon>
        <taxon>Betaproteobacteria</taxon>
        <taxon>Burkholderiales</taxon>
        <taxon>Burkholderiaceae</taxon>
        <taxon>Burkholderia</taxon>
        <taxon>Burkholderia cepacia complex</taxon>
    </lineage>
</organism>
<reference evidence="2 3" key="1">
    <citation type="submission" date="2014-05" db="EMBL/GenBank/DDBJ databases">
        <authorList>
            <person name="Bishop-Lilly K.A."/>
            <person name="Broomall S.M."/>
            <person name="Chain P.S."/>
            <person name="Chertkov O."/>
            <person name="Coyne S.R."/>
            <person name="Daligault H.E."/>
            <person name="Davenport K.W."/>
            <person name="Erkkila T."/>
            <person name="Frey K.G."/>
            <person name="Gibbons H.S."/>
            <person name="Gu W."/>
            <person name="Jaissle J."/>
            <person name="Johnson S.L."/>
            <person name="Koroleva G.I."/>
            <person name="Ladner J.T."/>
            <person name="Lo C.-C."/>
            <person name="Minogue T.D."/>
            <person name="Munk C."/>
            <person name="Palacios G.F."/>
            <person name="Redden C.L."/>
            <person name="Rosenzweig C.N."/>
            <person name="Scholz M.B."/>
            <person name="Teshima H."/>
            <person name="Xu Y."/>
        </authorList>
    </citation>
    <scope>NUCLEOTIDE SEQUENCE [LARGE SCALE GENOMIC DNA]</scope>
    <source>
        <strain evidence="2 3">DDS 22E-1</strain>
    </source>
</reference>
<evidence type="ECO:0000313" key="2">
    <source>
        <dbReference type="EMBL" id="AIO30602.1"/>
    </source>
</evidence>
<sequence>MAKHPAQLRARGGQVHWASGGDVIMTISEPDDRERHAYDADEAIREGAIRWLLWLRNGDVAAREFDAFERWCAQSVAHADAVYDVMWLWAMLGMLGTPEQDGAAEPDGTPSVH</sequence>
<dbReference type="Proteomes" id="UP000029413">
    <property type="component" value="Chromosome 3"/>
</dbReference>
<evidence type="ECO:0000259" key="1">
    <source>
        <dbReference type="Pfam" id="PF16220"/>
    </source>
</evidence>